<sequence>MGKKNIKFRATVIHEAVKALQARFGRWGVQSAVGSDLAWYVLLDLPSAIKQWKVVIYIQQRQGRILSLAQRLSAIDSRFSISSRTPTVMVYTHDVLHDGWSLKKRSCDITFIGTEWSRLSMVKDIACLPFKYLLFQRMKEYPNMPSTTKREHQMFQDVAASKAYLASTTSIWAGQITSQDEAMFDFLFEILCSAIPDAKQTFDTLHIFPSRRTTQQVTSIASLTFDARTSILVTSPANPIIPAPGSRAVVFRAVNEVTRIFREAQYTFAILGSTACYLYGNGRMPNDVDIIMSSHTCDLESMKTFLVTKNSNRFYLVDAKTLGATWKVLWYHDRGLKGKLEKTKVDILKPGVLHLPMIFSEAIVDKQGLPVIPMSILLPHKLQGWKDNMDSPLPRFRSKQDADAGDICSLLRMVVEGMSSQEKENSTYWKRFALERFDEEFRRETDRPVMMFCSRFPDYRDMWKTLGW</sequence>
<gene>
    <name evidence="1" type="ORF">EDD18DRAFT_513719</name>
</gene>
<name>A0AA39Q0A5_9AGAR</name>
<dbReference type="SUPFAM" id="SSF81301">
    <property type="entry name" value="Nucleotidyltransferase"/>
    <property type="match status" value="1"/>
</dbReference>
<protein>
    <submittedName>
        <fullName evidence="1">Uncharacterized protein</fullName>
    </submittedName>
</protein>
<dbReference type="EMBL" id="JAUEPU010000030">
    <property type="protein sequence ID" value="KAK0492413.1"/>
    <property type="molecule type" value="Genomic_DNA"/>
</dbReference>
<dbReference type="InterPro" id="IPR043519">
    <property type="entry name" value="NT_sf"/>
</dbReference>
<comment type="caution">
    <text evidence="1">The sequence shown here is derived from an EMBL/GenBank/DDBJ whole genome shotgun (WGS) entry which is preliminary data.</text>
</comment>
<keyword evidence="2" id="KW-1185">Reference proteome</keyword>
<proteinExistence type="predicted"/>
<reference evidence="1" key="1">
    <citation type="submission" date="2023-06" db="EMBL/GenBank/DDBJ databases">
        <authorList>
            <consortium name="Lawrence Berkeley National Laboratory"/>
            <person name="Ahrendt S."/>
            <person name="Sahu N."/>
            <person name="Indic B."/>
            <person name="Wong-Bajracharya J."/>
            <person name="Merenyi Z."/>
            <person name="Ke H.-M."/>
            <person name="Monk M."/>
            <person name="Kocsube S."/>
            <person name="Drula E."/>
            <person name="Lipzen A."/>
            <person name="Balint B."/>
            <person name="Henrissat B."/>
            <person name="Andreopoulos B."/>
            <person name="Martin F.M."/>
            <person name="Harder C.B."/>
            <person name="Rigling D."/>
            <person name="Ford K.L."/>
            <person name="Foster G.D."/>
            <person name="Pangilinan J."/>
            <person name="Papanicolaou A."/>
            <person name="Barry K."/>
            <person name="LaButti K."/>
            <person name="Viragh M."/>
            <person name="Koriabine M."/>
            <person name="Yan M."/>
            <person name="Riley R."/>
            <person name="Champramary S."/>
            <person name="Plett K.L."/>
            <person name="Tsai I.J."/>
            <person name="Slot J."/>
            <person name="Sipos G."/>
            <person name="Plett J."/>
            <person name="Nagy L.G."/>
            <person name="Grigoriev I.V."/>
        </authorList>
    </citation>
    <scope>NUCLEOTIDE SEQUENCE</scope>
    <source>
        <strain evidence="1">HWK02</strain>
    </source>
</reference>
<evidence type="ECO:0000313" key="2">
    <source>
        <dbReference type="Proteomes" id="UP001175228"/>
    </source>
</evidence>
<dbReference type="Proteomes" id="UP001175228">
    <property type="component" value="Unassembled WGS sequence"/>
</dbReference>
<accession>A0AA39Q0A5</accession>
<dbReference type="AlphaFoldDB" id="A0AA39Q0A5"/>
<organism evidence="1 2">
    <name type="scientific">Armillaria luteobubalina</name>
    <dbReference type="NCBI Taxonomy" id="153913"/>
    <lineage>
        <taxon>Eukaryota</taxon>
        <taxon>Fungi</taxon>
        <taxon>Dikarya</taxon>
        <taxon>Basidiomycota</taxon>
        <taxon>Agaricomycotina</taxon>
        <taxon>Agaricomycetes</taxon>
        <taxon>Agaricomycetidae</taxon>
        <taxon>Agaricales</taxon>
        <taxon>Marasmiineae</taxon>
        <taxon>Physalacriaceae</taxon>
        <taxon>Armillaria</taxon>
    </lineage>
</organism>
<evidence type="ECO:0000313" key="1">
    <source>
        <dbReference type="EMBL" id="KAK0492413.1"/>
    </source>
</evidence>
<dbReference type="Gene3D" id="3.30.460.40">
    <property type="match status" value="1"/>
</dbReference>